<name>A0A930VRK9_9ACTN</name>
<organism evidence="2 3">
    <name type="scientific">Nocardioides agariphilus</name>
    <dbReference type="NCBI Taxonomy" id="433664"/>
    <lineage>
        <taxon>Bacteria</taxon>
        <taxon>Bacillati</taxon>
        <taxon>Actinomycetota</taxon>
        <taxon>Actinomycetes</taxon>
        <taxon>Propionibacteriales</taxon>
        <taxon>Nocardioidaceae</taxon>
        <taxon>Nocardioides</taxon>
    </lineage>
</organism>
<dbReference type="SUPFAM" id="SSF54427">
    <property type="entry name" value="NTF2-like"/>
    <property type="match status" value="1"/>
</dbReference>
<evidence type="ECO:0000313" key="3">
    <source>
        <dbReference type="Proteomes" id="UP000660668"/>
    </source>
</evidence>
<sequence length="128" mass="14560">MPEATAQAQQLREVERRRLHCLVHRDMAVAASLHADDYELVTPGGAVLSKQDYLTGIESGELDYHVFEAASDVAVRLSGEVGIVRYQARIDIAVSGRTDRGLFWHTDFYEWRDGRWQAVWSQATRISR</sequence>
<feature type="domain" description="DUF4440" evidence="1">
    <location>
        <begin position="11"/>
        <end position="117"/>
    </location>
</feature>
<keyword evidence="3" id="KW-1185">Reference proteome</keyword>
<comment type="caution">
    <text evidence="2">The sequence shown here is derived from an EMBL/GenBank/DDBJ whole genome shotgun (WGS) entry which is preliminary data.</text>
</comment>
<dbReference type="AlphaFoldDB" id="A0A930VRK9"/>
<gene>
    <name evidence="2" type="ORF">ISU10_16660</name>
</gene>
<dbReference type="InterPro" id="IPR027843">
    <property type="entry name" value="DUF4440"/>
</dbReference>
<evidence type="ECO:0000259" key="1">
    <source>
        <dbReference type="Pfam" id="PF14534"/>
    </source>
</evidence>
<reference evidence="2" key="1">
    <citation type="submission" date="2020-11" db="EMBL/GenBank/DDBJ databases">
        <title>Nocardioides cynanchi sp. nov., isolated from soil of rhizosphere of Cynanchum wilfordii.</title>
        <authorList>
            <person name="Lee J.-S."/>
            <person name="Suh M.K."/>
            <person name="Kim J.-S."/>
        </authorList>
    </citation>
    <scope>NUCLEOTIDE SEQUENCE</scope>
    <source>
        <strain evidence="2">KCTC 19276</strain>
    </source>
</reference>
<proteinExistence type="predicted"/>
<protein>
    <submittedName>
        <fullName evidence="2">Nuclear transport factor 2 family protein</fullName>
    </submittedName>
</protein>
<dbReference type="Proteomes" id="UP000660668">
    <property type="component" value="Unassembled WGS sequence"/>
</dbReference>
<dbReference type="Gene3D" id="3.10.450.50">
    <property type="match status" value="1"/>
</dbReference>
<dbReference type="Pfam" id="PF14534">
    <property type="entry name" value="DUF4440"/>
    <property type="match status" value="1"/>
</dbReference>
<evidence type="ECO:0000313" key="2">
    <source>
        <dbReference type="EMBL" id="MBF4769402.1"/>
    </source>
</evidence>
<dbReference type="EMBL" id="JADKPO010000024">
    <property type="protein sequence ID" value="MBF4769402.1"/>
    <property type="molecule type" value="Genomic_DNA"/>
</dbReference>
<accession>A0A930VRK9</accession>
<dbReference type="InterPro" id="IPR032710">
    <property type="entry name" value="NTF2-like_dom_sf"/>
</dbReference>
<dbReference type="RefSeq" id="WP_194697548.1">
    <property type="nucleotide sequence ID" value="NZ_JADKPO010000024.1"/>
</dbReference>